<feature type="compositionally biased region" description="Polar residues" evidence="1">
    <location>
        <begin position="149"/>
        <end position="171"/>
    </location>
</feature>
<protein>
    <recommendedName>
        <fullName evidence="4">Maf1-domain-containing protein</fullName>
    </recommendedName>
</protein>
<reference evidence="2 3" key="1">
    <citation type="submission" date="2023-08" db="EMBL/GenBank/DDBJ databases">
        <title>Annotated Genome Sequence of Vanrija albida AlHP1.</title>
        <authorList>
            <person name="Herzog R."/>
        </authorList>
    </citation>
    <scope>NUCLEOTIDE SEQUENCE [LARGE SCALE GENOMIC DNA]</scope>
    <source>
        <strain evidence="2 3">AlHP1</strain>
    </source>
</reference>
<dbReference type="InterPro" id="IPR015257">
    <property type="entry name" value="Maf1"/>
</dbReference>
<feature type="compositionally biased region" description="Basic and acidic residues" evidence="1">
    <location>
        <begin position="496"/>
        <end position="509"/>
    </location>
</feature>
<dbReference type="GeneID" id="95986326"/>
<dbReference type="Gene3D" id="3.40.1000.50">
    <property type="entry name" value="Repressor of RNA polymerase III transcription Maf1"/>
    <property type="match status" value="1"/>
</dbReference>
<feature type="region of interest" description="Disordered" evidence="1">
    <location>
        <begin position="149"/>
        <end position="182"/>
    </location>
</feature>
<gene>
    <name evidence="2" type="ORF">Q8F55_005283</name>
</gene>
<feature type="compositionally biased region" description="Polar residues" evidence="1">
    <location>
        <begin position="356"/>
        <end position="377"/>
    </location>
</feature>
<dbReference type="PANTHER" id="PTHR22504">
    <property type="entry name" value="REPRESSOR OF RNA POLYMERASE III TRANSCRIPTION MAF1"/>
    <property type="match status" value="1"/>
</dbReference>
<comment type="caution">
    <text evidence="2">The sequence shown here is derived from an EMBL/GenBank/DDBJ whole genome shotgun (WGS) entry which is preliminary data.</text>
</comment>
<evidence type="ECO:0008006" key="4">
    <source>
        <dbReference type="Google" id="ProtNLM"/>
    </source>
</evidence>
<dbReference type="InterPro" id="IPR038564">
    <property type="entry name" value="Maf1_sf"/>
</dbReference>
<keyword evidence="3" id="KW-1185">Reference proteome</keyword>
<evidence type="ECO:0000256" key="1">
    <source>
        <dbReference type="SAM" id="MobiDB-lite"/>
    </source>
</evidence>
<dbReference type="RefSeq" id="XP_069208415.1">
    <property type="nucleotide sequence ID" value="XM_069353773.1"/>
</dbReference>
<name>A0ABR3Q1C9_9TREE</name>
<dbReference type="Pfam" id="PF09174">
    <property type="entry name" value="Maf1"/>
    <property type="match status" value="1"/>
</dbReference>
<feature type="compositionally biased region" description="Basic and acidic residues" evidence="1">
    <location>
        <begin position="339"/>
        <end position="348"/>
    </location>
</feature>
<dbReference type="Proteomes" id="UP001565368">
    <property type="component" value="Unassembled WGS sequence"/>
</dbReference>
<dbReference type="EMBL" id="JBBXJM010000004">
    <property type="protein sequence ID" value="KAL1408471.1"/>
    <property type="molecule type" value="Genomic_DNA"/>
</dbReference>
<feature type="region of interest" description="Disordered" evidence="1">
    <location>
        <begin position="205"/>
        <end position="238"/>
    </location>
</feature>
<evidence type="ECO:0000313" key="2">
    <source>
        <dbReference type="EMBL" id="KAL1408471.1"/>
    </source>
</evidence>
<accession>A0ABR3Q1C9</accession>
<feature type="region of interest" description="Disordered" evidence="1">
    <location>
        <begin position="470"/>
        <end position="521"/>
    </location>
</feature>
<sequence>MKYLDYPILTQLSGVLSANPSPEARINVRVEAYSIKQVAKERKMFKEMEEAYVSGQEEMEEMSFSPEMKEAGLSSCFGRLDVKESRKVHFLLVSTLNTAFPEYDFSALRPDHFMREISAAQALSHLSSNLLAIQGVDLTPLSGFQPGSLPNNNAAGLSPTVTAQGLSSPHTGSPPASPDVGNPSLYRILNEVVPLSECEAYSWVPEPEYDPHVDPEENEEATEYEDSDNEDNSMDQDDVGMDIDIDGGGAYVSWGQAGMEIDLDDPPTAPLSRRRRSLGNVDELDDLSFPSPKSSLKGIDEWSPKKVGGLLWSANYFFYSKRQKRVLFITTWCRKRPSHERAPTDFHESGSMPLPISSSFTPPVSSLQGLSPQSGKSSRPPRVNHHNLSNARPNHRRSKLAKLTTGKSLTSSTIPIRGLPTPASPATPSRLAASAPSTITPIISPSMSRLGGPGIKPRQTAARMLVNAATTSRAPPMTPVSPIVSPNSGIGASRPKGNETDSRVRKERSGSLTPGPGSALGGIVESIVGSSVVTDAAKGKRVKV</sequence>
<dbReference type="PANTHER" id="PTHR22504:SF0">
    <property type="entry name" value="REPRESSOR OF RNA POLYMERASE III TRANSCRIPTION MAF1 HOMOLOG"/>
    <property type="match status" value="1"/>
</dbReference>
<evidence type="ECO:0000313" key="3">
    <source>
        <dbReference type="Proteomes" id="UP001565368"/>
    </source>
</evidence>
<feature type="compositionally biased region" description="Acidic residues" evidence="1">
    <location>
        <begin position="216"/>
        <end position="238"/>
    </location>
</feature>
<proteinExistence type="predicted"/>
<organism evidence="2 3">
    <name type="scientific">Vanrija albida</name>
    <dbReference type="NCBI Taxonomy" id="181172"/>
    <lineage>
        <taxon>Eukaryota</taxon>
        <taxon>Fungi</taxon>
        <taxon>Dikarya</taxon>
        <taxon>Basidiomycota</taxon>
        <taxon>Agaricomycotina</taxon>
        <taxon>Tremellomycetes</taxon>
        <taxon>Trichosporonales</taxon>
        <taxon>Trichosporonaceae</taxon>
        <taxon>Vanrija</taxon>
    </lineage>
</organism>
<feature type="region of interest" description="Disordered" evidence="1">
    <location>
        <begin position="339"/>
        <end position="434"/>
    </location>
</feature>
<feature type="compositionally biased region" description="Low complexity" evidence="1">
    <location>
        <begin position="401"/>
        <end position="413"/>
    </location>
</feature>